<dbReference type="SUPFAM" id="SSF46785">
    <property type="entry name" value="Winged helix' DNA-binding domain"/>
    <property type="match status" value="2"/>
</dbReference>
<dbReference type="GO" id="GO:0000814">
    <property type="term" value="C:ESCRT II complex"/>
    <property type="evidence" value="ECO:0007669"/>
    <property type="project" value="InterPro"/>
</dbReference>
<dbReference type="OrthoDB" id="245150at2759"/>
<dbReference type="AlphaFoldDB" id="A0A0D7BLA2"/>
<evidence type="ECO:0000256" key="2">
    <source>
        <dbReference type="ARBA" id="ARBA00022448"/>
    </source>
</evidence>
<accession>A0A0D7BLA2</accession>
<evidence type="ECO:0000256" key="3">
    <source>
        <dbReference type="ARBA" id="ARBA00022927"/>
    </source>
</evidence>
<dbReference type="InterPro" id="IPR014041">
    <property type="entry name" value="ESCRT-II_cplx_Vps25-sub_N"/>
</dbReference>
<keyword evidence="3" id="KW-0653">Protein transport</keyword>
<dbReference type="InterPro" id="IPR008570">
    <property type="entry name" value="ESCRT-II_cplx_Vps25-sub"/>
</dbReference>
<name>A0A0D7BLA2_9AGAR</name>
<proteinExistence type="inferred from homology"/>
<dbReference type="GO" id="GO:0042803">
    <property type="term" value="F:protein homodimerization activity"/>
    <property type="evidence" value="ECO:0007669"/>
    <property type="project" value="TreeGrafter"/>
</dbReference>
<sequence length="193" mass="21851">MHASTFTTTSGFLLPSVHSLPPFFTLQAACPPALAKFTDDWIKTILAYARHRQLFFLKVEDAETTGNEWDEVLKNERINRKLPPPFLEHIISTMVTRNLAVYEPAKQTRTVLLHWRLPQEWADTLHQWATDTGHLNTILTFYEITDPPVDSPLTGIPVPLLRHAIQELAKTNLAQIISIADGEGVRFFAPSGR</sequence>
<dbReference type="PANTHER" id="PTHR13149:SF0">
    <property type="entry name" value="VACUOLAR PROTEIN-SORTING-ASSOCIATED PROTEIN 25"/>
    <property type="match status" value="1"/>
</dbReference>
<dbReference type="GO" id="GO:0003677">
    <property type="term" value="F:DNA binding"/>
    <property type="evidence" value="ECO:0007669"/>
    <property type="project" value="UniProtKB-KW"/>
</dbReference>
<reference evidence="4 5" key="1">
    <citation type="journal article" date="2015" name="Fungal Genet. Biol.">
        <title>Evolution of novel wood decay mechanisms in Agaricales revealed by the genome sequences of Fistulina hepatica and Cylindrobasidium torrendii.</title>
        <authorList>
            <person name="Floudas D."/>
            <person name="Held B.W."/>
            <person name="Riley R."/>
            <person name="Nagy L.G."/>
            <person name="Koehler G."/>
            <person name="Ransdell A.S."/>
            <person name="Younus H."/>
            <person name="Chow J."/>
            <person name="Chiniquy J."/>
            <person name="Lipzen A."/>
            <person name="Tritt A."/>
            <person name="Sun H."/>
            <person name="Haridas S."/>
            <person name="LaButti K."/>
            <person name="Ohm R.A."/>
            <person name="Kues U."/>
            <person name="Blanchette R.A."/>
            <person name="Grigoriev I.V."/>
            <person name="Minto R.E."/>
            <person name="Hibbett D.S."/>
        </authorList>
    </citation>
    <scope>NUCLEOTIDE SEQUENCE [LARGE SCALE GENOMIC DNA]</scope>
    <source>
        <strain evidence="4 5">FP15055 ss-10</strain>
    </source>
</reference>
<dbReference type="Proteomes" id="UP000054007">
    <property type="component" value="Unassembled WGS sequence"/>
</dbReference>
<protein>
    <submittedName>
        <fullName evidence="4">Winged helix DNA-binding domain-containing protein</fullName>
    </submittedName>
</protein>
<dbReference type="InterPro" id="IPR036390">
    <property type="entry name" value="WH_DNA-bd_sf"/>
</dbReference>
<dbReference type="EMBL" id="KN880457">
    <property type="protein sequence ID" value="KIY71222.1"/>
    <property type="molecule type" value="Genomic_DNA"/>
</dbReference>
<dbReference type="STRING" id="1314674.A0A0D7BLA2"/>
<keyword evidence="4" id="KW-0238">DNA-binding</keyword>
<dbReference type="Gene3D" id="1.10.10.570">
    <property type="entry name" value="Winged helix' DNA-binding domain. Chain C. Domain 1"/>
    <property type="match status" value="1"/>
</dbReference>
<keyword evidence="5" id="KW-1185">Reference proteome</keyword>
<keyword evidence="2" id="KW-0813">Transport</keyword>
<evidence type="ECO:0000313" key="5">
    <source>
        <dbReference type="Proteomes" id="UP000054007"/>
    </source>
</evidence>
<dbReference type="GO" id="GO:0043328">
    <property type="term" value="P:protein transport to vacuole involved in ubiquitin-dependent protein catabolic process via the multivesicular body sorting pathway"/>
    <property type="evidence" value="ECO:0007669"/>
    <property type="project" value="TreeGrafter"/>
</dbReference>
<dbReference type="Gene3D" id="1.10.10.10">
    <property type="entry name" value="Winged helix-like DNA-binding domain superfamily/Winged helix DNA-binding domain"/>
    <property type="match status" value="1"/>
</dbReference>
<dbReference type="PANTHER" id="PTHR13149">
    <property type="entry name" value="VACUOLAR PROTEIN SORTING-ASSOCIATED PROTEIN VPS25"/>
    <property type="match status" value="1"/>
</dbReference>
<dbReference type="InterPro" id="IPR036388">
    <property type="entry name" value="WH-like_DNA-bd_sf"/>
</dbReference>
<organism evidence="4 5">
    <name type="scientific">Cylindrobasidium torrendii FP15055 ss-10</name>
    <dbReference type="NCBI Taxonomy" id="1314674"/>
    <lineage>
        <taxon>Eukaryota</taxon>
        <taxon>Fungi</taxon>
        <taxon>Dikarya</taxon>
        <taxon>Basidiomycota</taxon>
        <taxon>Agaricomycotina</taxon>
        <taxon>Agaricomycetes</taxon>
        <taxon>Agaricomycetidae</taxon>
        <taxon>Agaricales</taxon>
        <taxon>Marasmiineae</taxon>
        <taxon>Physalacriaceae</taxon>
        <taxon>Cylindrobasidium</taxon>
    </lineage>
</organism>
<comment type="similarity">
    <text evidence="1">Belongs to the VPS25 family.</text>
</comment>
<evidence type="ECO:0000313" key="4">
    <source>
        <dbReference type="EMBL" id="KIY71222.1"/>
    </source>
</evidence>
<dbReference type="GO" id="GO:0005198">
    <property type="term" value="F:structural molecule activity"/>
    <property type="evidence" value="ECO:0007669"/>
    <property type="project" value="TreeGrafter"/>
</dbReference>
<gene>
    <name evidence="4" type="ORF">CYLTODRAFT_419075</name>
</gene>
<evidence type="ECO:0000256" key="1">
    <source>
        <dbReference type="ARBA" id="ARBA00009674"/>
    </source>
</evidence>
<dbReference type="Pfam" id="PF05871">
    <property type="entry name" value="ESCRT-II"/>
    <property type="match status" value="1"/>
</dbReference>